<proteinExistence type="predicted"/>
<dbReference type="Proteomes" id="UP000887579">
    <property type="component" value="Unplaced"/>
</dbReference>
<organism evidence="1 2">
    <name type="scientific">Panagrolaimus sp. ES5</name>
    <dbReference type="NCBI Taxonomy" id="591445"/>
    <lineage>
        <taxon>Eukaryota</taxon>
        <taxon>Metazoa</taxon>
        <taxon>Ecdysozoa</taxon>
        <taxon>Nematoda</taxon>
        <taxon>Chromadorea</taxon>
        <taxon>Rhabditida</taxon>
        <taxon>Tylenchina</taxon>
        <taxon>Panagrolaimomorpha</taxon>
        <taxon>Panagrolaimoidea</taxon>
        <taxon>Panagrolaimidae</taxon>
        <taxon>Panagrolaimus</taxon>
    </lineage>
</organism>
<accession>A0AC34F694</accession>
<reference evidence="2" key="1">
    <citation type="submission" date="2022-11" db="UniProtKB">
        <authorList>
            <consortium name="WormBaseParasite"/>
        </authorList>
    </citation>
    <scope>IDENTIFICATION</scope>
</reference>
<name>A0AC34F694_9BILA</name>
<dbReference type="WBParaSite" id="ES5_v2.g12251.t1">
    <property type="protein sequence ID" value="ES5_v2.g12251.t1"/>
    <property type="gene ID" value="ES5_v2.g12251"/>
</dbReference>
<evidence type="ECO:0000313" key="2">
    <source>
        <dbReference type="WBParaSite" id="ES5_v2.g12251.t1"/>
    </source>
</evidence>
<protein>
    <submittedName>
        <fullName evidence="2">Uncharacterized protein</fullName>
    </submittedName>
</protein>
<evidence type="ECO:0000313" key="1">
    <source>
        <dbReference type="Proteomes" id="UP000887579"/>
    </source>
</evidence>
<sequence>MPQKVYFKPTWMECTVADKKLQRFTDLNLNCSVNYVESMGKEMKANRGTKDRKRFGESSIYWKEPPRHDKLSRVVRKDFPCSISHNLNHMNKKERKKSPSVNKSTLSLHIAAYENSIEDGNNSDVEEKKQQKIVKTSENGKGILKVPPGFFISFPPGLTFEIPRQQEEGALTKNTPEISQFKASQKLLNPNKSNKRHASPPLVQKLITGYGHSSGSRIP</sequence>